<evidence type="ECO:0000259" key="7">
    <source>
        <dbReference type="PROSITE" id="PS50048"/>
    </source>
</evidence>
<dbReference type="InterPro" id="IPR036291">
    <property type="entry name" value="NAD(P)-bd_dom_sf"/>
</dbReference>
<dbReference type="AlphaFoldDB" id="B6QPN8"/>
<dbReference type="GO" id="GO:0008270">
    <property type="term" value="F:zinc ion binding"/>
    <property type="evidence" value="ECO:0007669"/>
    <property type="project" value="InterPro"/>
</dbReference>
<dbReference type="GO" id="GO:0006631">
    <property type="term" value="P:fatty acid metabolic process"/>
    <property type="evidence" value="ECO:0007669"/>
    <property type="project" value="InterPro"/>
</dbReference>
<feature type="compositionally biased region" description="Polar residues" evidence="6">
    <location>
        <begin position="144"/>
        <end position="160"/>
    </location>
</feature>
<dbReference type="GO" id="GO:0003677">
    <property type="term" value="F:DNA binding"/>
    <property type="evidence" value="ECO:0007669"/>
    <property type="project" value="UniProtKB-KW"/>
</dbReference>
<dbReference type="InterPro" id="IPR001138">
    <property type="entry name" value="Zn2Cys6_DnaBD"/>
</dbReference>
<dbReference type="PANTHER" id="PTHR48075">
    <property type="entry name" value="3-HYDROXYACYL-COA DEHYDROGENASE FAMILY PROTEIN"/>
    <property type="match status" value="1"/>
</dbReference>
<dbReference type="InterPro" id="IPR008927">
    <property type="entry name" value="6-PGluconate_DH-like_C_sf"/>
</dbReference>
<dbReference type="EMBL" id="DS995904">
    <property type="protein sequence ID" value="EEA20031.1"/>
    <property type="molecule type" value="Genomic_DNA"/>
</dbReference>
<dbReference type="OrthoDB" id="5958943at2759"/>
<dbReference type="GO" id="GO:0016616">
    <property type="term" value="F:oxidoreductase activity, acting on the CH-OH group of donors, NAD or NADP as acceptor"/>
    <property type="evidence" value="ECO:0007669"/>
    <property type="project" value="InterPro"/>
</dbReference>
<keyword evidence="3" id="KW-0238">DNA-binding</keyword>
<name>B6QPN8_TALMQ</name>
<accession>B6QPN8</accession>
<keyword evidence="2" id="KW-0805">Transcription regulation</keyword>
<dbReference type="SUPFAM" id="SSF48179">
    <property type="entry name" value="6-phosphogluconate dehydrogenase C-terminal domain-like"/>
    <property type="match status" value="1"/>
</dbReference>
<dbReference type="Pfam" id="PF02737">
    <property type="entry name" value="3HCDH_N"/>
    <property type="match status" value="1"/>
</dbReference>
<dbReference type="GO" id="GO:0070403">
    <property type="term" value="F:NAD+ binding"/>
    <property type="evidence" value="ECO:0007669"/>
    <property type="project" value="InterPro"/>
</dbReference>
<proteinExistence type="predicted"/>
<protein>
    <submittedName>
        <fullName evidence="8">3-hydroxyacyl-CoA dehydrogenase, putative</fullName>
    </submittedName>
</protein>
<organism evidence="8 9">
    <name type="scientific">Talaromyces marneffei (strain ATCC 18224 / CBS 334.59 / QM 7333)</name>
    <name type="common">Penicillium marneffei</name>
    <dbReference type="NCBI Taxonomy" id="441960"/>
    <lineage>
        <taxon>Eukaryota</taxon>
        <taxon>Fungi</taxon>
        <taxon>Dikarya</taxon>
        <taxon>Ascomycota</taxon>
        <taxon>Pezizomycotina</taxon>
        <taxon>Eurotiomycetes</taxon>
        <taxon>Eurotiomycetidae</taxon>
        <taxon>Eurotiales</taxon>
        <taxon>Trichocomaceae</taxon>
        <taxon>Talaromyces</taxon>
        <taxon>Talaromyces sect. Talaromyces</taxon>
    </lineage>
</organism>
<evidence type="ECO:0000313" key="9">
    <source>
        <dbReference type="Proteomes" id="UP000001294"/>
    </source>
</evidence>
<sequence>MKDFTSSSVKGHLVPRRTQFSSCDACRKSRVACDAMKGRSALTSPTWMNSCTRCQNRGRHCTFEVANSLNYKGANMLIKFQWIEKAALPNKMFTSLHRQRQKRVRHRKVWSVTEVPSRIGADTPRGHQSKGDNPPGWKRLVVTDGTTPSYDRQNPVSTPGDTHEWLREIYEGIFEDVFGSWLGNYSCPYVFRDNGCQDPKQLALSVSISRLCQECDYWMKRVQGQGMNLSEEGESPDEIDSDRQINHSLSCAVSAFSARWLPLKESSALSELSVMDIVESLWREVRRDILRVINRPCYRSALTLFLFALTPIPARVSEEEENDGIPAQFCVQVALQQVLTLRALQKSLEFNGSKVTSISSATLPNATTSPAPVTRDFLGIESMIYWAAMTFDTSSSLTLNTKSLLSPGLSLGLEQEPSWRLVRTCTNVFHEETEAWRAQGIHITEERANQIIASAASWKLFVWKAAALVKEALREGREDETVQVAFDTAVDAINQYSLTYHDLLIACERRIQFFSHKTKLRWYELILHYNLSILVMLDAVEIAGRMDLLEKLKVVKADAEGSLFNCLIFGLNNHYLVPRRPAGEEQHGIQLAEEDGRAAALELTRKVPLIAIDPYPHHVVAGVRILWKAVERDLENDWLDYGVAEHMQDTMLNALKLLPQASKSVQTVRQQAEASFIRNSKMARSKFLREAVVILGAGTQGRRLAYMWSSTGKPVHLIDRQEKQLSEGVEYVQQLRSSPSAISKNWGNITTSSPHGLSTALQKAWLAIECVPENIDLKRTVIGELDALAPEQTIIASNSSSYVIGEIIEPLSLKCPSRILSAHCYWPPETPAIEIMGHDKTDPFVLEQMLSQCKEHGFSPYHVKATSIGYIYNRIWAAIKRETLLTLHEGVATPKEIDAIFKDVLKTPKGPCELMDLVGLDVVLDIERHYADSRKDLPLEPREYLGKMIENGKLGLKNGRGFYNYIP</sequence>
<evidence type="ECO:0000256" key="5">
    <source>
        <dbReference type="ARBA" id="ARBA00023242"/>
    </source>
</evidence>
<evidence type="ECO:0000256" key="6">
    <source>
        <dbReference type="SAM" id="MobiDB-lite"/>
    </source>
</evidence>
<keyword evidence="1" id="KW-0560">Oxidoreductase</keyword>
<dbReference type="SUPFAM" id="SSF51735">
    <property type="entry name" value="NAD(P)-binding Rossmann-fold domains"/>
    <property type="match status" value="1"/>
</dbReference>
<dbReference type="SMART" id="SM00066">
    <property type="entry name" value="GAL4"/>
    <property type="match status" value="1"/>
</dbReference>
<dbReference type="Pfam" id="PF00172">
    <property type="entry name" value="Zn_clus"/>
    <property type="match status" value="1"/>
</dbReference>
<dbReference type="Gene3D" id="3.40.50.720">
    <property type="entry name" value="NAD(P)-binding Rossmann-like Domain"/>
    <property type="match status" value="1"/>
</dbReference>
<dbReference type="PhylomeDB" id="B6QPN8"/>
<dbReference type="CDD" id="cd00067">
    <property type="entry name" value="GAL4"/>
    <property type="match status" value="1"/>
</dbReference>
<keyword evidence="9" id="KW-1185">Reference proteome</keyword>
<evidence type="ECO:0000256" key="1">
    <source>
        <dbReference type="ARBA" id="ARBA00023002"/>
    </source>
</evidence>
<gene>
    <name evidence="8" type="ORF">PMAA_038980</name>
</gene>
<keyword evidence="5" id="KW-0539">Nucleus</keyword>
<feature type="domain" description="Zn(2)-C6 fungal-type" evidence="7">
    <location>
        <begin position="22"/>
        <end position="63"/>
    </location>
</feature>
<reference evidence="9" key="1">
    <citation type="journal article" date="2015" name="Genome Announc.">
        <title>Genome sequence of the AIDS-associated pathogen Penicillium marneffei (ATCC18224) and its near taxonomic relative Talaromyces stipitatus (ATCC10500).</title>
        <authorList>
            <person name="Nierman W.C."/>
            <person name="Fedorova-Abrams N.D."/>
            <person name="Andrianopoulos A."/>
        </authorList>
    </citation>
    <scope>NUCLEOTIDE SEQUENCE [LARGE SCALE GENOMIC DNA]</scope>
    <source>
        <strain evidence="9">ATCC 18224 / CBS 334.59 / QM 7333</strain>
    </source>
</reference>
<dbReference type="SUPFAM" id="SSF57701">
    <property type="entry name" value="Zn2/Cys6 DNA-binding domain"/>
    <property type="match status" value="1"/>
</dbReference>
<feature type="region of interest" description="Disordered" evidence="6">
    <location>
        <begin position="118"/>
        <end position="161"/>
    </location>
</feature>
<evidence type="ECO:0000256" key="3">
    <source>
        <dbReference type="ARBA" id="ARBA00023125"/>
    </source>
</evidence>
<dbReference type="Gene3D" id="1.10.1040.10">
    <property type="entry name" value="N-(1-d-carboxylethyl)-l-norvaline Dehydrogenase, domain 2"/>
    <property type="match status" value="1"/>
</dbReference>
<dbReference type="InterPro" id="IPR006108">
    <property type="entry name" value="3HC_DH_C"/>
</dbReference>
<dbReference type="PANTHER" id="PTHR48075:SF3">
    <property type="entry name" value="3-HYDROXYACYL-COA DEHYDROGENASE"/>
    <property type="match status" value="1"/>
</dbReference>
<dbReference type="Gene3D" id="4.10.240.10">
    <property type="entry name" value="Zn(2)-C6 fungal-type DNA-binding domain"/>
    <property type="match status" value="1"/>
</dbReference>
<dbReference type="InterPro" id="IPR013328">
    <property type="entry name" value="6PGD_dom2"/>
</dbReference>
<dbReference type="Pfam" id="PF00725">
    <property type="entry name" value="3HCDH"/>
    <property type="match status" value="1"/>
</dbReference>
<dbReference type="PROSITE" id="PS50048">
    <property type="entry name" value="ZN2_CY6_FUNGAL_2"/>
    <property type="match status" value="1"/>
</dbReference>
<dbReference type="HOGENOM" id="CLU_017201_2_0_1"/>
<keyword evidence="4" id="KW-0804">Transcription</keyword>
<dbReference type="VEuPathDB" id="FungiDB:PMAA_038980"/>
<dbReference type="Proteomes" id="UP000001294">
    <property type="component" value="Unassembled WGS sequence"/>
</dbReference>
<evidence type="ECO:0000256" key="2">
    <source>
        <dbReference type="ARBA" id="ARBA00023015"/>
    </source>
</evidence>
<dbReference type="InterPro" id="IPR006176">
    <property type="entry name" value="3-OHacyl-CoA_DH_NAD-bd"/>
</dbReference>
<dbReference type="InterPro" id="IPR036864">
    <property type="entry name" value="Zn2-C6_fun-type_DNA-bd_sf"/>
</dbReference>
<dbReference type="GO" id="GO:0000981">
    <property type="term" value="F:DNA-binding transcription factor activity, RNA polymerase II-specific"/>
    <property type="evidence" value="ECO:0007669"/>
    <property type="project" value="InterPro"/>
</dbReference>
<evidence type="ECO:0000313" key="8">
    <source>
        <dbReference type="EMBL" id="EEA20031.1"/>
    </source>
</evidence>
<dbReference type="STRING" id="441960.B6QPN8"/>
<evidence type="ECO:0000256" key="4">
    <source>
        <dbReference type="ARBA" id="ARBA00023163"/>
    </source>
</evidence>